<dbReference type="Proteomes" id="UP000594468">
    <property type="component" value="Chromosome"/>
</dbReference>
<dbReference type="InterPro" id="IPR050194">
    <property type="entry name" value="Glycosyltransferase_grp1"/>
</dbReference>
<feature type="domain" description="Glycosyltransferase subfamily 4-like N-terminal" evidence="2">
    <location>
        <begin position="24"/>
        <end position="203"/>
    </location>
</feature>
<evidence type="ECO:0000313" key="3">
    <source>
        <dbReference type="EMBL" id="QPC80993.1"/>
    </source>
</evidence>
<evidence type="ECO:0000313" key="4">
    <source>
        <dbReference type="Proteomes" id="UP000594468"/>
    </source>
</evidence>
<dbReference type="PANTHER" id="PTHR45947">
    <property type="entry name" value="SULFOQUINOVOSYL TRANSFERASE SQD2"/>
    <property type="match status" value="1"/>
</dbReference>
<sequence length="417" mass="47213">MIRRIAFLSVHTSPLAPMGGNKTGGMNVYIRELAQELGQRGFHIDIFTRRSDQSEPDVDRRIGPNVNVIYIKAGPITPLTPDEHFPYLSEFTAHVMAYAMRHNVQYDVIYSHYWLSGWVAAKLKETWGTPFLQMFHTLGYMKERIRSTKQVMPNQRIETEMHIVEWADRIIAATPAEQAQLLWLYRSRRKKIEIIPPGVNIERFHPVGMQAAREKLGMAKDKQLLLFVGRVERLKRIDTVLRALADLGERDSDILQRLCFMVVGGDPHDADNDEMSCLQRMTDQLNLRSYVCFAGAREQDVLPLYYSAATVVLMPSDYESFGMVALEAMASGTPVIASEVGGLAFLVKDGETGFLVPTKSPERIAERIRDLVVNPEKREKMGEQASHLAQSYAWNQIADRLLDSFNTIVKRGAAGES</sequence>
<dbReference type="GO" id="GO:0016758">
    <property type="term" value="F:hexosyltransferase activity"/>
    <property type="evidence" value="ECO:0007669"/>
    <property type="project" value="TreeGrafter"/>
</dbReference>
<dbReference type="EMBL" id="CP062983">
    <property type="protein sequence ID" value="QPC80993.1"/>
    <property type="molecule type" value="Genomic_DNA"/>
</dbReference>
<gene>
    <name evidence="3" type="ORF">G4Y79_14910</name>
</gene>
<dbReference type="RefSeq" id="WP_195169066.1">
    <property type="nucleotide sequence ID" value="NZ_CP062983.1"/>
</dbReference>
<keyword evidence="3" id="KW-0808">Transferase</keyword>
<keyword evidence="4" id="KW-1185">Reference proteome</keyword>
<dbReference type="SUPFAM" id="SSF53756">
    <property type="entry name" value="UDP-Glycosyltransferase/glycogen phosphorylase"/>
    <property type="match status" value="1"/>
</dbReference>
<dbReference type="AlphaFoldDB" id="A0A7S8E649"/>
<dbReference type="InterPro" id="IPR028098">
    <property type="entry name" value="Glyco_trans_4-like_N"/>
</dbReference>
<name>A0A7S8E649_9CHLR</name>
<evidence type="ECO:0000259" key="1">
    <source>
        <dbReference type="Pfam" id="PF00534"/>
    </source>
</evidence>
<dbReference type="PANTHER" id="PTHR45947:SF3">
    <property type="entry name" value="SULFOQUINOVOSYL TRANSFERASE SQD2"/>
    <property type="match status" value="1"/>
</dbReference>
<evidence type="ECO:0000259" key="2">
    <source>
        <dbReference type="Pfam" id="PF13439"/>
    </source>
</evidence>
<accession>A0A7S8E649</accession>
<dbReference type="Pfam" id="PF00534">
    <property type="entry name" value="Glycos_transf_1"/>
    <property type="match status" value="1"/>
</dbReference>
<reference evidence="3 4" key="1">
    <citation type="submission" date="2020-02" db="EMBL/GenBank/DDBJ databases">
        <authorList>
            <person name="Zheng R.K."/>
            <person name="Sun C.M."/>
        </authorList>
    </citation>
    <scope>NUCLEOTIDE SEQUENCE [LARGE SCALE GENOMIC DNA]</scope>
    <source>
        <strain evidence="4">rifampicinis</strain>
    </source>
</reference>
<protein>
    <submittedName>
        <fullName evidence="3">Glycosyltransferase</fullName>
    </submittedName>
</protein>
<dbReference type="Pfam" id="PF13439">
    <property type="entry name" value="Glyco_transf_4"/>
    <property type="match status" value="1"/>
</dbReference>
<proteinExistence type="predicted"/>
<organism evidence="3 4">
    <name type="scientific">Phototrophicus methaneseepsis</name>
    <dbReference type="NCBI Taxonomy" id="2710758"/>
    <lineage>
        <taxon>Bacteria</taxon>
        <taxon>Bacillati</taxon>
        <taxon>Chloroflexota</taxon>
        <taxon>Candidatus Thermofontia</taxon>
        <taxon>Phototrophicales</taxon>
        <taxon>Phototrophicaceae</taxon>
        <taxon>Phototrophicus</taxon>
    </lineage>
</organism>
<dbReference type="InterPro" id="IPR001296">
    <property type="entry name" value="Glyco_trans_1"/>
</dbReference>
<feature type="domain" description="Glycosyl transferase family 1" evidence="1">
    <location>
        <begin position="211"/>
        <end position="386"/>
    </location>
</feature>
<dbReference type="KEGG" id="pmet:G4Y79_14910"/>
<dbReference type="Gene3D" id="3.40.50.2000">
    <property type="entry name" value="Glycogen Phosphorylase B"/>
    <property type="match status" value="2"/>
</dbReference>